<comment type="function">
    <text evidence="17">Hydrolysis of phosphatidylcholine with phospholipase A2 (EC 3.1.1.4) and phospholipase A1 (EC 3.1.1.32) activities.</text>
</comment>
<dbReference type="EMBL" id="SHKP01000005">
    <property type="protein sequence ID" value="RZU01200.1"/>
    <property type="molecule type" value="Genomic_DNA"/>
</dbReference>
<dbReference type="GO" id="GO:0008970">
    <property type="term" value="F:phospholipase A1 activity"/>
    <property type="evidence" value="ECO:0007669"/>
    <property type="project" value="UniProtKB-EC"/>
</dbReference>
<evidence type="ECO:0000256" key="16">
    <source>
        <dbReference type="PIRSR" id="PIRSR603187-2"/>
    </source>
</evidence>
<comment type="catalytic activity">
    <reaction evidence="1 17">
        <text>a 1,2-diacyl-sn-glycero-3-phosphocholine + H2O = a 2-acyl-sn-glycero-3-phosphocholine + a fatty acid + H(+)</text>
        <dbReference type="Rhea" id="RHEA:18689"/>
        <dbReference type="ChEBI" id="CHEBI:15377"/>
        <dbReference type="ChEBI" id="CHEBI:15378"/>
        <dbReference type="ChEBI" id="CHEBI:28868"/>
        <dbReference type="ChEBI" id="CHEBI:57643"/>
        <dbReference type="ChEBI" id="CHEBI:57875"/>
        <dbReference type="EC" id="3.1.1.32"/>
    </reaction>
</comment>
<feature type="binding site" description="in dimeric form" evidence="16">
    <location>
        <position position="170"/>
    </location>
    <ligand>
        <name>Ca(2+)</name>
        <dbReference type="ChEBI" id="CHEBI:29108"/>
        <label>1</label>
    </ligand>
</feature>
<dbReference type="EC" id="3.1.1.4" evidence="17"/>
<dbReference type="GO" id="GO:0016042">
    <property type="term" value="P:lipid catabolic process"/>
    <property type="evidence" value="ECO:0007669"/>
    <property type="project" value="UniProtKB-KW"/>
</dbReference>
<keyword evidence="12 17" id="KW-0443">Lipid metabolism</keyword>
<evidence type="ECO:0000256" key="10">
    <source>
        <dbReference type="ARBA" id="ARBA00022837"/>
    </source>
</evidence>
<dbReference type="EC" id="3.1.1.32" evidence="17"/>
<keyword evidence="9 17" id="KW-0378">Hydrolase</keyword>
<dbReference type="GO" id="GO:0009279">
    <property type="term" value="C:cell outer membrane"/>
    <property type="evidence" value="ECO:0007669"/>
    <property type="project" value="UniProtKB-SubCell"/>
</dbReference>
<keyword evidence="8" id="KW-0732">Signal</keyword>
<evidence type="ECO:0000256" key="1">
    <source>
        <dbReference type="ARBA" id="ARBA00000111"/>
    </source>
</evidence>
<feature type="binding site" description="in dimeric form" evidence="16">
    <location>
        <position position="255"/>
    </location>
    <ligand>
        <name>Ca(2+)</name>
        <dbReference type="ChEBI" id="CHEBI:29108"/>
        <label>1</label>
    </ligand>
</feature>
<feature type="active site" description="Nucleophile" evidence="15">
    <location>
        <position position="212"/>
    </location>
</feature>
<name>A0A4Q7VWY5_9BURK</name>
<feature type="binding site" description="in dimeric form" evidence="16">
    <location>
        <position position="220"/>
    </location>
    <ligand>
        <name>Ca(2+)</name>
        <dbReference type="ChEBI" id="CHEBI:29108"/>
        <label>1</label>
    </ligand>
</feature>
<evidence type="ECO:0000256" key="15">
    <source>
        <dbReference type="PIRSR" id="PIRSR603187-1"/>
    </source>
</evidence>
<keyword evidence="19" id="KW-1185">Reference proteome</keyword>
<gene>
    <name evidence="18" type="ORF">EV670_1916</name>
</gene>
<sequence>MVAAQESPAPEQPLADCAAIDDDAARLACYDRLAGRPAAAGTAPIVAPYSPGGRTPNVIAPAPGQERAPTPSFLSRFWELEPADKRGVFNFNGYRPNYFLPVHVTSDINTDPSSPTQARDLAPEPFQRVEAKFQISLRSKLFENLLLPGADLWGAYTQQSVWQLYNTENSAPFRNTDYQPELIYMMPVPQRLGALPLGWHWRFGQLGLAHQSNGQQDPLSRSWNRAYVGFGLENEHVSIVARFNHRFSESPETDDNPDLTDYIGRNELQVGWAPGRATALATYKYSFGLPRRGSLTLDWSYPIKTDSMRALRWYAQFFTGYGENLLDYNFRQTSLGVGVALIEF</sequence>
<feature type="active site" description="Proton acceptor" evidence="15">
    <location>
        <position position="210"/>
    </location>
</feature>
<keyword evidence="10 16" id="KW-0106">Calcium</keyword>
<keyword evidence="13" id="KW-0472">Membrane</keyword>
<evidence type="ECO:0000256" key="8">
    <source>
        <dbReference type="ARBA" id="ARBA00022729"/>
    </source>
</evidence>
<dbReference type="Proteomes" id="UP000293671">
    <property type="component" value="Unassembled WGS sequence"/>
</dbReference>
<dbReference type="CDD" id="cd00541">
    <property type="entry name" value="OMPLA"/>
    <property type="match status" value="1"/>
</dbReference>
<comment type="similarity">
    <text evidence="3 17">Belongs to the phospholipase A1 family.</text>
</comment>
<comment type="catalytic activity">
    <reaction evidence="2 17">
        <text>a 1,2-diacyl-sn-glycero-3-phosphocholine + H2O = a 1-acyl-sn-glycero-3-phosphocholine + a fatty acid + H(+)</text>
        <dbReference type="Rhea" id="RHEA:15801"/>
        <dbReference type="ChEBI" id="CHEBI:15377"/>
        <dbReference type="ChEBI" id="CHEBI:15378"/>
        <dbReference type="ChEBI" id="CHEBI:28868"/>
        <dbReference type="ChEBI" id="CHEBI:57643"/>
        <dbReference type="ChEBI" id="CHEBI:58168"/>
        <dbReference type="EC" id="3.1.1.4"/>
    </reaction>
</comment>
<dbReference type="Pfam" id="PF02253">
    <property type="entry name" value="PLA1"/>
    <property type="match status" value="1"/>
</dbReference>
<evidence type="ECO:0000256" key="5">
    <source>
        <dbReference type="ARBA" id="ARBA00022452"/>
    </source>
</evidence>
<keyword evidence="6" id="KW-0812">Transmembrane</keyword>
<evidence type="ECO:0000256" key="2">
    <source>
        <dbReference type="ARBA" id="ARBA00001604"/>
    </source>
</evidence>
<proteinExistence type="inferred from homology"/>
<accession>A0A4Q7VWY5</accession>
<dbReference type="AlphaFoldDB" id="A0A4Q7VWY5"/>
<comment type="subunit">
    <text evidence="4 17">Homodimer; dimerization is reversible, and the dimeric form is the active one.</text>
</comment>
<organism evidence="18 19">
    <name type="scientific">Rivibacter subsaxonicus</name>
    <dbReference type="NCBI Taxonomy" id="457575"/>
    <lineage>
        <taxon>Bacteria</taxon>
        <taxon>Pseudomonadati</taxon>
        <taxon>Pseudomonadota</taxon>
        <taxon>Betaproteobacteria</taxon>
        <taxon>Burkholderiales</taxon>
        <taxon>Rivibacter</taxon>
    </lineage>
</organism>
<keyword evidence="5" id="KW-1134">Transmembrane beta strand</keyword>
<evidence type="ECO:0000256" key="7">
    <source>
        <dbReference type="ARBA" id="ARBA00022723"/>
    </source>
</evidence>
<evidence type="ECO:0000256" key="3">
    <source>
        <dbReference type="ARBA" id="ARBA00010525"/>
    </source>
</evidence>
<dbReference type="SUPFAM" id="SSF56931">
    <property type="entry name" value="Outer membrane phospholipase A (OMPLA)"/>
    <property type="match status" value="1"/>
</dbReference>
<keyword evidence="11 17" id="KW-0442">Lipid degradation</keyword>
<dbReference type="GO" id="GO:0004623">
    <property type="term" value="F:phospholipase A2 activity"/>
    <property type="evidence" value="ECO:0007669"/>
    <property type="project" value="UniProtKB-EC"/>
</dbReference>
<comment type="cofactor">
    <cofactor evidence="17">
        <name>Ca(2+)</name>
        <dbReference type="ChEBI" id="CHEBI:29108"/>
    </cofactor>
    <text evidence="17">Binds 1 Ca(2+) ion per monomer. In the dimeric form the Ca(2+) is bound by different amino acids with binding of each Ca(2+) shared with ligands coming from each monomer. The Ca(2+) ion may have a role in catalysis.</text>
</comment>
<evidence type="ECO:0000256" key="6">
    <source>
        <dbReference type="ARBA" id="ARBA00022692"/>
    </source>
</evidence>
<comment type="subcellular location">
    <subcellularLocation>
        <location evidence="17">Cell outer membrane</location>
        <topology evidence="17">Multi-pass membrane protein</topology>
    </subcellularLocation>
    <text evidence="17">One of the very few enzymes located there.</text>
</comment>
<dbReference type="Gene3D" id="2.40.230.10">
    <property type="entry name" value="Phospholipase A1"/>
    <property type="match status" value="1"/>
</dbReference>
<evidence type="ECO:0000256" key="4">
    <source>
        <dbReference type="ARBA" id="ARBA00011702"/>
    </source>
</evidence>
<evidence type="ECO:0000256" key="9">
    <source>
        <dbReference type="ARBA" id="ARBA00022801"/>
    </source>
</evidence>
<protein>
    <recommendedName>
        <fullName evidence="17">Phospholipase A1</fullName>
        <ecNumber evidence="17">3.1.1.32</ecNumber>
        <ecNumber evidence="17">3.1.1.4</ecNumber>
    </recommendedName>
    <alternativeName>
        <fullName evidence="17">Phosphatidylcholine 1-acylhydrolase</fullName>
    </alternativeName>
</protein>
<reference evidence="18 19" key="1">
    <citation type="submission" date="2019-02" db="EMBL/GenBank/DDBJ databases">
        <title>Genomic Encyclopedia of Type Strains, Phase IV (KMG-IV): sequencing the most valuable type-strain genomes for metagenomic binning, comparative biology and taxonomic classification.</title>
        <authorList>
            <person name="Goeker M."/>
        </authorList>
    </citation>
    <scope>NUCLEOTIDE SEQUENCE [LARGE SCALE GENOMIC DNA]</scope>
    <source>
        <strain evidence="18 19">DSM 19570</strain>
    </source>
</reference>
<dbReference type="GO" id="GO:0005509">
    <property type="term" value="F:calcium ion binding"/>
    <property type="evidence" value="ECO:0007669"/>
    <property type="project" value="TreeGrafter"/>
</dbReference>
<evidence type="ECO:0000256" key="14">
    <source>
        <dbReference type="ARBA" id="ARBA00023237"/>
    </source>
</evidence>
<keyword evidence="14 17" id="KW-0998">Cell outer membrane</keyword>
<evidence type="ECO:0000256" key="13">
    <source>
        <dbReference type="ARBA" id="ARBA00023136"/>
    </source>
</evidence>
<dbReference type="PRINTS" id="PR01486">
    <property type="entry name" value="PHPHLIPASEA1"/>
</dbReference>
<evidence type="ECO:0000256" key="17">
    <source>
        <dbReference type="RuleBase" id="RU366027"/>
    </source>
</evidence>
<dbReference type="PANTHER" id="PTHR40457:SF1">
    <property type="entry name" value="PHOSPHOLIPASE A1"/>
    <property type="match status" value="1"/>
</dbReference>
<keyword evidence="7 16" id="KW-0479">Metal-binding</keyword>
<evidence type="ECO:0000256" key="12">
    <source>
        <dbReference type="ARBA" id="ARBA00023098"/>
    </source>
</evidence>
<evidence type="ECO:0000313" key="19">
    <source>
        <dbReference type="Proteomes" id="UP000293671"/>
    </source>
</evidence>
<dbReference type="PANTHER" id="PTHR40457">
    <property type="entry name" value="PHOSPHOLIPASE A1"/>
    <property type="match status" value="1"/>
</dbReference>
<evidence type="ECO:0000256" key="11">
    <source>
        <dbReference type="ARBA" id="ARBA00022963"/>
    </source>
</evidence>
<dbReference type="InterPro" id="IPR003187">
    <property type="entry name" value="PLipase_A1"/>
</dbReference>
<evidence type="ECO:0000313" key="18">
    <source>
        <dbReference type="EMBL" id="RZU01200.1"/>
    </source>
</evidence>
<dbReference type="InterPro" id="IPR036541">
    <property type="entry name" value="PLipase_A1_sf"/>
</dbReference>
<comment type="caution">
    <text evidence="18">The sequence shown here is derived from an EMBL/GenBank/DDBJ whole genome shotgun (WGS) entry which is preliminary data.</text>
</comment>